<dbReference type="GeneID" id="71928566"/>
<dbReference type="KEGG" id="haad:MW046_10925"/>
<keyword evidence="4" id="KW-1185">Reference proteome</keyword>
<evidence type="ECO:0000313" key="3">
    <source>
        <dbReference type="EMBL" id="UPM42462.1"/>
    </source>
</evidence>
<evidence type="ECO:0000313" key="4">
    <source>
        <dbReference type="Proteomes" id="UP000831768"/>
    </source>
</evidence>
<evidence type="ECO:0000259" key="2">
    <source>
        <dbReference type="Pfam" id="PF26224"/>
    </source>
</evidence>
<feature type="transmembrane region" description="Helical" evidence="1">
    <location>
        <begin position="62"/>
        <end position="84"/>
    </location>
</feature>
<reference evidence="3" key="1">
    <citation type="submission" date="2022-04" db="EMBL/GenBank/DDBJ databases">
        <title>Halocatena sp. nov., isolated from a salt lake.</title>
        <authorList>
            <person name="Cui H.-L."/>
        </authorList>
    </citation>
    <scope>NUCLEOTIDE SEQUENCE</scope>
    <source>
        <strain evidence="3">AD-1</strain>
    </source>
</reference>
<keyword evidence="1" id="KW-0812">Transmembrane</keyword>
<gene>
    <name evidence="3" type="ORF">MW046_10925</name>
</gene>
<dbReference type="Pfam" id="PF26224">
    <property type="entry name" value="DUF8050"/>
    <property type="match status" value="1"/>
</dbReference>
<evidence type="ECO:0000256" key="1">
    <source>
        <dbReference type="SAM" id="Phobius"/>
    </source>
</evidence>
<dbReference type="InterPro" id="IPR058363">
    <property type="entry name" value="DUF8050"/>
</dbReference>
<sequence>MNPRQRVMVVVVLGVLPWTVITAPQSVTLVFPFGLVGVESGHLVLVHEYLRFTGGQVAPFLRAWPIGVVLYAGALVSAVGGVFGIEDVRLTTGLLVVTAVSQLPLLAGGTRRMGYLALPVGVVLMVVVAWWVYWPLVSSPS</sequence>
<proteinExistence type="predicted"/>
<dbReference type="RefSeq" id="WP_247993135.1">
    <property type="nucleotide sequence ID" value="NZ_CP096019.1"/>
</dbReference>
<feature type="transmembrane region" description="Helical" evidence="1">
    <location>
        <begin position="115"/>
        <end position="134"/>
    </location>
</feature>
<keyword evidence="1" id="KW-0472">Membrane</keyword>
<accession>A0A8U0A070</accession>
<name>A0A8U0A070_9EURY</name>
<dbReference type="Proteomes" id="UP000831768">
    <property type="component" value="Chromosome"/>
</dbReference>
<protein>
    <submittedName>
        <fullName evidence="3">TIGR04206 family protein</fullName>
    </submittedName>
</protein>
<dbReference type="NCBIfam" id="TIGR04206">
    <property type="entry name" value="near_ArtA"/>
    <property type="match status" value="1"/>
</dbReference>
<feature type="domain" description="DUF8050" evidence="2">
    <location>
        <begin position="3"/>
        <end position="137"/>
    </location>
</feature>
<feature type="transmembrane region" description="Helical" evidence="1">
    <location>
        <begin position="7"/>
        <end position="23"/>
    </location>
</feature>
<keyword evidence="1" id="KW-1133">Transmembrane helix</keyword>
<organism evidence="3 4">
    <name type="scientific">Halocatena salina</name>
    <dbReference type="NCBI Taxonomy" id="2934340"/>
    <lineage>
        <taxon>Archaea</taxon>
        <taxon>Methanobacteriati</taxon>
        <taxon>Methanobacteriota</taxon>
        <taxon>Stenosarchaea group</taxon>
        <taxon>Halobacteria</taxon>
        <taxon>Halobacteriales</taxon>
        <taxon>Natronomonadaceae</taxon>
        <taxon>Halocatena</taxon>
    </lineage>
</organism>
<dbReference type="InterPro" id="IPR026436">
    <property type="entry name" value="CHP04206"/>
</dbReference>
<dbReference type="EMBL" id="CP096019">
    <property type="protein sequence ID" value="UPM42462.1"/>
    <property type="molecule type" value="Genomic_DNA"/>
</dbReference>
<dbReference type="AlphaFoldDB" id="A0A8U0A070"/>